<gene>
    <name evidence="3" type="ORF">GUJ93_ZPchr0012g19670</name>
</gene>
<evidence type="ECO:0000256" key="1">
    <source>
        <dbReference type="SAM" id="Coils"/>
    </source>
</evidence>
<reference evidence="3" key="2">
    <citation type="submission" date="2021-02" db="EMBL/GenBank/DDBJ databases">
        <authorList>
            <person name="Kimball J.A."/>
            <person name="Haas M.W."/>
            <person name="Macchietto M."/>
            <person name="Kono T."/>
            <person name="Duquette J."/>
            <person name="Shao M."/>
        </authorList>
    </citation>
    <scope>NUCLEOTIDE SEQUENCE</scope>
    <source>
        <tissue evidence="3">Fresh leaf tissue</tissue>
    </source>
</reference>
<keyword evidence="4" id="KW-1185">Reference proteome</keyword>
<evidence type="ECO:0000313" key="3">
    <source>
        <dbReference type="EMBL" id="KAG8095342.1"/>
    </source>
</evidence>
<evidence type="ECO:0000313" key="4">
    <source>
        <dbReference type="Proteomes" id="UP000729402"/>
    </source>
</evidence>
<organism evidence="3 4">
    <name type="scientific">Zizania palustris</name>
    <name type="common">Northern wild rice</name>
    <dbReference type="NCBI Taxonomy" id="103762"/>
    <lineage>
        <taxon>Eukaryota</taxon>
        <taxon>Viridiplantae</taxon>
        <taxon>Streptophyta</taxon>
        <taxon>Embryophyta</taxon>
        <taxon>Tracheophyta</taxon>
        <taxon>Spermatophyta</taxon>
        <taxon>Magnoliopsida</taxon>
        <taxon>Liliopsida</taxon>
        <taxon>Poales</taxon>
        <taxon>Poaceae</taxon>
        <taxon>BOP clade</taxon>
        <taxon>Oryzoideae</taxon>
        <taxon>Oryzeae</taxon>
        <taxon>Zizaniinae</taxon>
        <taxon>Zizania</taxon>
    </lineage>
</organism>
<dbReference type="AlphaFoldDB" id="A0A8J5WV10"/>
<dbReference type="EMBL" id="JAAALK010000080">
    <property type="protein sequence ID" value="KAG8095342.1"/>
    <property type="molecule type" value="Genomic_DNA"/>
</dbReference>
<dbReference type="Proteomes" id="UP000729402">
    <property type="component" value="Unassembled WGS sequence"/>
</dbReference>
<accession>A0A8J5WV10</accession>
<name>A0A8J5WV10_ZIZPA</name>
<evidence type="ECO:0000256" key="2">
    <source>
        <dbReference type="SAM" id="MobiDB-lite"/>
    </source>
</evidence>
<comment type="caution">
    <text evidence="3">The sequence shown here is derived from an EMBL/GenBank/DDBJ whole genome shotgun (WGS) entry which is preliminary data.</text>
</comment>
<keyword evidence="1" id="KW-0175">Coiled coil</keyword>
<feature type="coiled-coil region" evidence="1">
    <location>
        <begin position="133"/>
        <end position="171"/>
    </location>
</feature>
<sequence>MGEEFEALLVGDEGSRMGAEVSTGDEIQVTSTVCDPEQVENCECPTWSRLTPKEVAPVTKDAPEPTEASISTPAVTQVAPASEAALKKTMGPGKVVLARDAAISHERECNQLKEKVTTLQGSLVSSETRTSNLEEMVAAERNARTSLEAAKNELEAERIVLQDQVERLREE</sequence>
<reference evidence="3" key="1">
    <citation type="journal article" date="2021" name="bioRxiv">
        <title>Whole Genome Assembly and Annotation of Northern Wild Rice, Zizania palustris L., Supports a Whole Genome Duplication in the Zizania Genus.</title>
        <authorList>
            <person name="Haas M."/>
            <person name="Kono T."/>
            <person name="Macchietto M."/>
            <person name="Millas R."/>
            <person name="McGilp L."/>
            <person name="Shao M."/>
            <person name="Duquette J."/>
            <person name="Hirsch C.N."/>
            <person name="Kimball J."/>
        </authorList>
    </citation>
    <scope>NUCLEOTIDE SEQUENCE</scope>
    <source>
        <tissue evidence="3">Fresh leaf tissue</tissue>
    </source>
</reference>
<proteinExistence type="predicted"/>
<feature type="region of interest" description="Disordered" evidence="2">
    <location>
        <begin position="55"/>
        <end position="75"/>
    </location>
</feature>
<protein>
    <submittedName>
        <fullName evidence="3">Uncharacterized protein</fullName>
    </submittedName>
</protein>